<dbReference type="EMBL" id="AP023086">
    <property type="protein sequence ID" value="BCD98856.1"/>
    <property type="molecule type" value="Genomic_DNA"/>
</dbReference>
<evidence type="ECO:0000313" key="2">
    <source>
        <dbReference type="EMBL" id="BCD98856.1"/>
    </source>
</evidence>
<keyword evidence="1" id="KW-1133">Transmembrane helix</keyword>
<dbReference type="AlphaFoldDB" id="A0AAN1WJM1"/>
<feature type="transmembrane region" description="Helical" evidence="1">
    <location>
        <begin position="110"/>
        <end position="128"/>
    </location>
</feature>
<sequence>MTFDKDTLLTLANGEPASKKALAYLAATALIGVFFKESEIFLWTKTVSIKAIKKLKRSYHKNFDMPFPVSRRRKLFSAWVMITVLVLLTAILFIQGLSISALGFLSAQNLTLTNMLLIVGIGALMMIFGRHLSVTAHKIAIENSINLFPWRKKVGNNL</sequence>
<keyword evidence="3" id="KW-1185">Reference proteome</keyword>
<feature type="transmembrane region" description="Helical" evidence="1">
    <location>
        <begin position="21"/>
        <end position="44"/>
    </location>
</feature>
<evidence type="ECO:0000256" key="1">
    <source>
        <dbReference type="SAM" id="Phobius"/>
    </source>
</evidence>
<name>A0AAN1WJM1_9GAMM</name>
<keyword evidence="1" id="KW-0812">Transmembrane</keyword>
<dbReference type="RefSeq" id="WP_236983486.1">
    <property type="nucleotide sequence ID" value="NZ_AP023086.1"/>
</dbReference>
<accession>A0AAN1WJM1</accession>
<reference evidence="2 3" key="1">
    <citation type="journal article" date="2022" name="IScience">
        <title>An ultrasensitive nanofiber-based assay for enzymatic hydrolysis and deep-sea microbial degradation of cellulose.</title>
        <authorList>
            <person name="Tsudome M."/>
            <person name="Tachioka M."/>
            <person name="Miyazaki M."/>
            <person name="Uchimura K."/>
            <person name="Tsuda M."/>
            <person name="Takaki Y."/>
            <person name="Deguchi S."/>
        </authorList>
    </citation>
    <scope>NUCLEOTIDE SEQUENCE [LARGE SCALE GENOMIC DNA]</scope>
    <source>
        <strain evidence="2 3">GE09</strain>
    </source>
</reference>
<keyword evidence="1" id="KW-0472">Membrane</keyword>
<dbReference type="KEGG" id="marq:MARGE09_P3057"/>
<dbReference type="Proteomes" id="UP001320119">
    <property type="component" value="Chromosome"/>
</dbReference>
<gene>
    <name evidence="2" type="ORF">MARGE09_P3057</name>
</gene>
<organism evidence="2 3">
    <name type="scientific">Marinagarivorans cellulosilyticus</name>
    <dbReference type="NCBI Taxonomy" id="2721545"/>
    <lineage>
        <taxon>Bacteria</taxon>
        <taxon>Pseudomonadati</taxon>
        <taxon>Pseudomonadota</taxon>
        <taxon>Gammaproteobacteria</taxon>
        <taxon>Cellvibrionales</taxon>
        <taxon>Cellvibrionaceae</taxon>
        <taxon>Marinagarivorans</taxon>
    </lineage>
</organism>
<feature type="transmembrane region" description="Helical" evidence="1">
    <location>
        <begin position="75"/>
        <end position="104"/>
    </location>
</feature>
<evidence type="ECO:0000313" key="3">
    <source>
        <dbReference type="Proteomes" id="UP001320119"/>
    </source>
</evidence>
<proteinExistence type="predicted"/>
<protein>
    <submittedName>
        <fullName evidence="2">Uncharacterized protein</fullName>
    </submittedName>
</protein>